<proteinExistence type="predicted"/>
<evidence type="ECO:0000313" key="2">
    <source>
        <dbReference type="Proteomes" id="UP000051491"/>
    </source>
</evidence>
<gene>
    <name evidence="1" type="ORF">IV43_GL001561</name>
</gene>
<dbReference type="PATRIC" id="fig|89059.3.peg.1670"/>
<dbReference type="NCBIfam" id="TIGR02937">
    <property type="entry name" value="sigma70-ECF"/>
    <property type="match status" value="1"/>
</dbReference>
<organism evidence="1 2">
    <name type="scientific">Ligilactobacillus acidipiscis</name>
    <dbReference type="NCBI Taxonomy" id="89059"/>
    <lineage>
        <taxon>Bacteria</taxon>
        <taxon>Bacillati</taxon>
        <taxon>Bacillota</taxon>
        <taxon>Bacilli</taxon>
        <taxon>Lactobacillales</taxon>
        <taxon>Lactobacillaceae</taxon>
        <taxon>Ligilactobacillus</taxon>
    </lineage>
</organism>
<dbReference type="Proteomes" id="UP000051491">
    <property type="component" value="Unassembled WGS sequence"/>
</dbReference>
<dbReference type="STRING" id="89059.LAC1533_1972"/>
<dbReference type="SUPFAM" id="SSF88659">
    <property type="entry name" value="Sigma3 and sigma4 domains of RNA polymerase sigma factors"/>
    <property type="match status" value="1"/>
</dbReference>
<dbReference type="OrthoDB" id="2248780at2"/>
<dbReference type="EMBL" id="JQBK01000049">
    <property type="protein sequence ID" value="KRN82613.1"/>
    <property type="molecule type" value="Genomic_DNA"/>
</dbReference>
<name>A0A0R2K5N3_9LACO</name>
<sequence>MNDEALNYLLENNRIKVIYGVLKQLHVSPTTAYFEDLVSEGELLFIQAYIDYQRKNEELDEQQLMGYAFRKIKWGLLDLLRKEWKQEAKIVQPTKQDEEQNFFLEQVFAATEPALVDNYEFWELVREIIMICNENERKFLIKRLFYGYSVAEIAEQEGVSRQTVNYWKNRLKQKSQKLFKLQ</sequence>
<dbReference type="InterPro" id="IPR036388">
    <property type="entry name" value="WH-like_DNA-bd_sf"/>
</dbReference>
<dbReference type="Gene3D" id="1.10.10.10">
    <property type="entry name" value="Winged helix-like DNA-binding domain superfamily/Winged helix DNA-binding domain"/>
    <property type="match status" value="1"/>
</dbReference>
<evidence type="ECO:0000313" key="1">
    <source>
        <dbReference type="EMBL" id="KRN82613.1"/>
    </source>
</evidence>
<protein>
    <submittedName>
        <fullName evidence="1">Sigma-70 family RNA polymerase sigma factor</fullName>
    </submittedName>
</protein>
<dbReference type="InterPro" id="IPR013325">
    <property type="entry name" value="RNA_pol_sigma_r2"/>
</dbReference>
<dbReference type="GO" id="GO:0003700">
    <property type="term" value="F:DNA-binding transcription factor activity"/>
    <property type="evidence" value="ECO:0007669"/>
    <property type="project" value="InterPro"/>
</dbReference>
<dbReference type="InterPro" id="IPR014284">
    <property type="entry name" value="RNA_pol_sigma-70_dom"/>
</dbReference>
<dbReference type="GO" id="GO:0006352">
    <property type="term" value="P:DNA-templated transcription initiation"/>
    <property type="evidence" value="ECO:0007669"/>
    <property type="project" value="InterPro"/>
</dbReference>
<dbReference type="AlphaFoldDB" id="A0A0R2K5N3"/>
<accession>A0A0R2K5N3</accession>
<dbReference type="Pfam" id="PF13384">
    <property type="entry name" value="HTH_23"/>
    <property type="match status" value="1"/>
</dbReference>
<comment type="caution">
    <text evidence="1">The sequence shown here is derived from an EMBL/GenBank/DDBJ whole genome shotgun (WGS) entry which is preliminary data.</text>
</comment>
<dbReference type="SUPFAM" id="SSF88946">
    <property type="entry name" value="Sigma2 domain of RNA polymerase sigma factors"/>
    <property type="match status" value="1"/>
</dbReference>
<reference evidence="1 2" key="1">
    <citation type="journal article" date="2015" name="Genome Announc.">
        <title>Expanding the biotechnology potential of lactobacilli through comparative genomics of 213 strains and associated genera.</title>
        <authorList>
            <person name="Sun Z."/>
            <person name="Harris H.M."/>
            <person name="McCann A."/>
            <person name="Guo C."/>
            <person name="Argimon S."/>
            <person name="Zhang W."/>
            <person name="Yang X."/>
            <person name="Jeffery I.B."/>
            <person name="Cooney J.C."/>
            <person name="Kagawa T.F."/>
            <person name="Liu W."/>
            <person name="Song Y."/>
            <person name="Salvetti E."/>
            <person name="Wrobel A."/>
            <person name="Rasinkangas P."/>
            <person name="Parkhill J."/>
            <person name="Rea M.C."/>
            <person name="O'Sullivan O."/>
            <person name="Ritari J."/>
            <person name="Douillard F.P."/>
            <person name="Paul Ross R."/>
            <person name="Yang R."/>
            <person name="Briner A.E."/>
            <person name="Felis G.E."/>
            <person name="de Vos W.M."/>
            <person name="Barrangou R."/>
            <person name="Klaenhammer T.R."/>
            <person name="Caufield P.W."/>
            <person name="Cui Y."/>
            <person name="Zhang H."/>
            <person name="O'Toole P.W."/>
        </authorList>
    </citation>
    <scope>NUCLEOTIDE SEQUENCE [LARGE SCALE GENOMIC DNA]</scope>
    <source>
        <strain evidence="1 2">DSM 15353</strain>
    </source>
</reference>
<dbReference type="InterPro" id="IPR013324">
    <property type="entry name" value="RNA_pol_sigma_r3/r4-like"/>
</dbReference>
<dbReference type="RefSeq" id="WP_010498673.1">
    <property type="nucleotide sequence ID" value="NZ_JQBK01000049.1"/>
</dbReference>